<protein>
    <recommendedName>
        <fullName evidence="3">Sulfotransferase domain-containing protein</fullName>
    </recommendedName>
</protein>
<name>A0AAC8XMC2_9ALTE</name>
<evidence type="ECO:0000313" key="1">
    <source>
        <dbReference type="EMBL" id="AMJ79939.1"/>
    </source>
</evidence>
<proteinExistence type="predicted"/>
<evidence type="ECO:0000313" key="2">
    <source>
        <dbReference type="Proteomes" id="UP000061468"/>
    </source>
</evidence>
<organism evidence="1 2">
    <name type="scientific">Alteromonas mediterranea</name>
    <dbReference type="NCBI Taxonomy" id="314275"/>
    <lineage>
        <taxon>Bacteria</taxon>
        <taxon>Pseudomonadati</taxon>
        <taxon>Pseudomonadota</taxon>
        <taxon>Gammaproteobacteria</taxon>
        <taxon>Alteromonadales</taxon>
        <taxon>Alteromonadaceae</taxon>
        <taxon>Alteromonas/Salinimonas group</taxon>
        <taxon>Alteromonas</taxon>
    </lineage>
</organism>
<dbReference type="AlphaFoldDB" id="A0AAC8XMC2"/>
<sequence length="310" mass="35122">MKELLLHVGQDKTGSSFIQSTLANSIEVLKQANICYPINKKVMQASKGKISSGNAGLLLNLADVVKLDNSDKYLFSSEKLFRTLFDDAHMNAIQNLKEALGITKIKVLLYIREPLEHFSSAYQQAIKRGGYTESVQEFVKLYAHTKKVCDFVTKCNNTPDVDLTVINYSDQKHKLINTLEKWLAIESGKLIEPTMKRVNRSLSLGELEFQRVANEFFGKKASILADRLCETLPEIAAQQVVITEESQQLVLDKVKPYCDSINIVLQNIGQESSQYKCLKPKPQYEDNSYNFEKSQITLIADVFSKLRNEK</sequence>
<reference evidence="1 2" key="1">
    <citation type="submission" date="2015-12" db="EMBL/GenBank/DDBJ databases">
        <title>Intraspecies pangenome expansion in the marine bacterium Alteromonas.</title>
        <authorList>
            <person name="Lopez-Perez M."/>
            <person name="Rodriguez-Valera F."/>
        </authorList>
    </citation>
    <scope>NUCLEOTIDE SEQUENCE [LARGE SCALE GENOMIC DNA]</scope>
    <source>
        <strain evidence="1 2">UM8</strain>
    </source>
</reference>
<dbReference type="Gene3D" id="3.40.50.300">
    <property type="entry name" value="P-loop containing nucleotide triphosphate hydrolases"/>
    <property type="match status" value="1"/>
</dbReference>
<dbReference type="RefSeq" id="WP_015068204.1">
    <property type="nucleotide sequence ID" value="NZ_CP013928.1"/>
</dbReference>
<dbReference type="EMBL" id="CP013928">
    <property type="protein sequence ID" value="AMJ79939.1"/>
    <property type="molecule type" value="Genomic_DNA"/>
</dbReference>
<gene>
    <name evidence="1" type="ORF">AV942_17435</name>
</gene>
<evidence type="ECO:0008006" key="3">
    <source>
        <dbReference type="Google" id="ProtNLM"/>
    </source>
</evidence>
<accession>A0AAC8XMC2</accession>
<dbReference type="InterPro" id="IPR027417">
    <property type="entry name" value="P-loop_NTPase"/>
</dbReference>
<dbReference type="Proteomes" id="UP000061468">
    <property type="component" value="Chromosome"/>
</dbReference>
<dbReference type="SUPFAM" id="SSF52540">
    <property type="entry name" value="P-loop containing nucleoside triphosphate hydrolases"/>
    <property type="match status" value="1"/>
</dbReference>